<dbReference type="EMBL" id="ML995475">
    <property type="protein sequence ID" value="KAF2146416.1"/>
    <property type="molecule type" value="Genomic_DNA"/>
</dbReference>
<keyword evidence="1" id="KW-1133">Transmembrane helix</keyword>
<dbReference type="OrthoDB" id="5205900at2759"/>
<accession>A0A6A6BQQ2</accession>
<proteinExistence type="predicted"/>
<organism evidence="2 3">
    <name type="scientific">Aplosporella prunicola CBS 121167</name>
    <dbReference type="NCBI Taxonomy" id="1176127"/>
    <lineage>
        <taxon>Eukaryota</taxon>
        <taxon>Fungi</taxon>
        <taxon>Dikarya</taxon>
        <taxon>Ascomycota</taxon>
        <taxon>Pezizomycotina</taxon>
        <taxon>Dothideomycetes</taxon>
        <taxon>Dothideomycetes incertae sedis</taxon>
        <taxon>Botryosphaeriales</taxon>
        <taxon>Aplosporellaceae</taxon>
        <taxon>Aplosporella</taxon>
    </lineage>
</organism>
<keyword evidence="1" id="KW-0812">Transmembrane</keyword>
<name>A0A6A6BQQ2_9PEZI</name>
<evidence type="ECO:0000313" key="2">
    <source>
        <dbReference type="EMBL" id="KAF2146416.1"/>
    </source>
</evidence>
<keyword evidence="1" id="KW-0472">Membrane</keyword>
<dbReference type="Gene3D" id="2.120.10.70">
    <property type="entry name" value="Fucose-specific lectin"/>
    <property type="match status" value="1"/>
</dbReference>
<dbReference type="GeneID" id="54302745"/>
<sequence length="498" mass="55586">MLFIHLSGNTARASEPAVDEMRITCRSKVAHGFCIFPSIMQVRLPLASHRGYLSEVLLASHSPLLLALLDMDPHSPHSTLEVDHSDYQPEVIRNEPERPLAESNNLPEVVTQRSKMLGSGEKAPSGFHGWKRGRITAVILTLLIAIGVGVGVGVGVGMSRHHEGAASITTAFLPNTRLAAVNYTDSKDALHHLVFYQKDTLAIWQADFDNSSGKWVLSEIQTTFTPKRETPIAVDVQEPREIHLYFLDKGNNIRQLKYSDKWSLGPIDKIFVAHEDSKLASYSKQCSICREANYLVYQRTSGNGSLEIVQYTLDGVYNSSSVFFSREKTPNVDNADFTMATLLGADNKEPTVSLFVNTGVLEQFLYIDYKFQDWNLSRSISSRYHQNTNRLGDRTKIDMNKDSSITALTQSEEGKRLIQVLTTGENGGVTVARYYGVDSDWESIKVQSMNKVRALSPISANQAGRVYAFVGTQLYEWYRVEDCGGSICRFEEIGIVDI</sequence>
<evidence type="ECO:0000256" key="1">
    <source>
        <dbReference type="SAM" id="Phobius"/>
    </source>
</evidence>
<dbReference type="AlphaFoldDB" id="A0A6A6BQQ2"/>
<protein>
    <recommendedName>
        <fullName evidence="4">Fucose-specific lectin</fullName>
    </recommendedName>
</protein>
<gene>
    <name evidence="2" type="ORF">K452DRAFT_336538</name>
</gene>
<dbReference type="SUPFAM" id="SSF89372">
    <property type="entry name" value="Fucose-specific lectin"/>
    <property type="match status" value="1"/>
</dbReference>
<dbReference type="Proteomes" id="UP000799438">
    <property type="component" value="Unassembled WGS sequence"/>
</dbReference>
<feature type="transmembrane region" description="Helical" evidence="1">
    <location>
        <begin position="135"/>
        <end position="158"/>
    </location>
</feature>
<evidence type="ECO:0000313" key="3">
    <source>
        <dbReference type="Proteomes" id="UP000799438"/>
    </source>
</evidence>
<dbReference type="RefSeq" id="XP_033402125.1">
    <property type="nucleotide sequence ID" value="XM_033545245.1"/>
</dbReference>
<keyword evidence="3" id="KW-1185">Reference proteome</keyword>
<reference evidence="2" key="1">
    <citation type="journal article" date="2020" name="Stud. Mycol.">
        <title>101 Dothideomycetes genomes: a test case for predicting lifestyles and emergence of pathogens.</title>
        <authorList>
            <person name="Haridas S."/>
            <person name="Albert R."/>
            <person name="Binder M."/>
            <person name="Bloem J."/>
            <person name="Labutti K."/>
            <person name="Salamov A."/>
            <person name="Andreopoulos B."/>
            <person name="Baker S."/>
            <person name="Barry K."/>
            <person name="Bills G."/>
            <person name="Bluhm B."/>
            <person name="Cannon C."/>
            <person name="Castanera R."/>
            <person name="Culley D."/>
            <person name="Daum C."/>
            <person name="Ezra D."/>
            <person name="Gonzalez J."/>
            <person name="Henrissat B."/>
            <person name="Kuo A."/>
            <person name="Liang C."/>
            <person name="Lipzen A."/>
            <person name="Lutzoni F."/>
            <person name="Magnuson J."/>
            <person name="Mondo S."/>
            <person name="Nolan M."/>
            <person name="Ohm R."/>
            <person name="Pangilinan J."/>
            <person name="Park H.-J."/>
            <person name="Ramirez L."/>
            <person name="Alfaro M."/>
            <person name="Sun H."/>
            <person name="Tritt A."/>
            <person name="Yoshinaga Y."/>
            <person name="Zwiers L.-H."/>
            <person name="Turgeon B."/>
            <person name="Goodwin S."/>
            <person name="Spatafora J."/>
            <person name="Crous P."/>
            <person name="Grigoriev I."/>
        </authorList>
    </citation>
    <scope>NUCLEOTIDE SEQUENCE</scope>
    <source>
        <strain evidence="2">CBS 121167</strain>
    </source>
</reference>
<evidence type="ECO:0008006" key="4">
    <source>
        <dbReference type="Google" id="ProtNLM"/>
    </source>
</evidence>